<feature type="domain" description="PIN" evidence="1">
    <location>
        <begin position="18"/>
        <end position="165"/>
    </location>
</feature>
<dbReference type="SUPFAM" id="SSF88723">
    <property type="entry name" value="PIN domain-like"/>
    <property type="match status" value="1"/>
</dbReference>
<evidence type="ECO:0000259" key="1">
    <source>
        <dbReference type="Pfam" id="PF01850"/>
    </source>
</evidence>
<accession>A0A154L2R6</accession>
<dbReference type="RefSeq" id="WP_062952710.1">
    <property type="nucleotide sequence ID" value="NZ_LPVY01000021.1"/>
</dbReference>
<organism evidence="2 3">
    <name type="scientific">Thalassospira lucentensis</name>
    <dbReference type="NCBI Taxonomy" id="168935"/>
    <lineage>
        <taxon>Bacteria</taxon>
        <taxon>Pseudomonadati</taxon>
        <taxon>Pseudomonadota</taxon>
        <taxon>Alphaproteobacteria</taxon>
        <taxon>Rhodospirillales</taxon>
        <taxon>Thalassospiraceae</taxon>
        <taxon>Thalassospira</taxon>
    </lineage>
</organism>
<evidence type="ECO:0000313" key="3">
    <source>
        <dbReference type="Proteomes" id="UP000076335"/>
    </source>
</evidence>
<dbReference type="EMBL" id="LPVY01000021">
    <property type="protein sequence ID" value="KZB62131.1"/>
    <property type="molecule type" value="Genomic_DNA"/>
</dbReference>
<dbReference type="InterPro" id="IPR029060">
    <property type="entry name" value="PIN-like_dom_sf"/>
</dbReference>
<dbReference type="CDD" id="cd09854">
    <property type="entry name" value="PIN_VapC-like"/>
    <property type="match status" value="1"/>
</dbReference>
<proteinExistence type="predicted"/>
<dbReference type="Gene3D" id="3.40.50.1010">
    <property type="entry name" value="5'-nuclease"/>
    <property type="match status" value="1"/>
</dbReference>
<dbReference type="AlphaFoldDB" id="A0A154L2R6"/>
<comment type="caution">
    <text evidence="2">The sequence shown here is derived from an EMBL/GenBank/DDBJ whole genome shotgun (WGS) entry which is preliminary data.</text>
</comment>
<dbReference type="InterPro" id="IPR002716">
    <property type="entry name" value="PIN_dom"/>
</dbReference>
<name>A0A154L2R6_9PROT</name>
<sequence length="180" mass="20662">MGYCSVEDLGGVSLDGRYFFDTNVLIYLYGPFLDVRDPKYKFYVSVQDNILKNRGEIFVSPTVISEFVNTYLRLVFSLYNSTNNSALKFKDYRNTNDYIDNAQEVDGQINEILMISSLLCDIVSIDNIVKFCDRIHSNKSDMNDEMISFMCQKNGLVLITHDKDFIGCGVDILSNNKIYK</sequence>
<protein>
    <recommendedName>
        <fullName evidence="1">PIN domain-containing protein</fullName>
    </recommendedName>
</protein>
<reference evidence="2 3" key="1">
    <citation type="submission" date="2015-12" db="EMBL/GenBank/DDBJ databases">
        <title>Genome sequence of Thalassospira lucentensis MCCC 1A02072.</title>
        <authorList>
            <person name="Lu L."/>
            <person name="Lai Q."/>
            <person name="Shao Z."/>
            <person name="Qian P."/>
        </authorList>
    </citation>
    <scope>NUCLEOTIDE SEQUENCE [LARGE SCALE GENOMIC DNA]</scope>
    <source>
        <strain evidence="2 3">MCCC 1A02072</strain>
    </source>
</reference>
<dbReference type="Pfam" id="PF01850">
    <property type="entry name" value="PIN"/>
    <property type="match status" value="1"/>
</dbReference>
<dbReference type="OrthoDB" id="509251at2"/>
<dbReference type="Proteomes" id="UP000076335">
    <property type="component" value="Unassembled WGS sequence"/>
</dbReference>
<gene>
    <name evidence="2" type="ORF">AUP42_04015</name>
</gene>
<evidence type="ECO:0000313" key="2">
    <source>
        <dbReference type="EMBL" id="KZB62131.1"/>
    </source>
</evidence>